<reference evidence="2 3" key="1">
    <citation type="submission" date="2017-06" db="EMBL/GenBank/DDBJ databases">
        <authorList>
            <person name="Kim H.J."/>
            <person name="Triplett B.A."/>
        </authorList>
    </citation>
    <scope>NUCLEOTIDE SEQUENCE [LARGE SCALE GENOMIC DNA]</scope>
    <source>
        <strain evidence="2 3">DSM 45207</strain>
    </source>
</reference>
<dbReference type="AlphaFoldDB" id="A0A238YJU2"/>
<feature type="compositionally biased region" description="Basic and acidic residues" evidence="1">
    <location>
        <begin position="27"/>
        <end position="71"/>
    </location>
</feature>
<name>A0A238YJU2_9PSEU</name>
<dbReference type="EMBL" id="FZNW01000015">
    <property type="protein sequence ID" value="SNR71526.1"/>
    <property type="molecule type" value="Genomic_DNA"/>
</dbReference>
<evidence type="ECO:0000313" key="3">
    <source>
        <dbReference type="Proteomes" id="UP000198348"/>
    </source>
</evidence>
<sequence length="104" mass="12558">MIDDSNPDYRRARMRFDPVMAHFRARAERVKEETDARSEEIAEYERAVEERRRAREEGQDRLNVELRESDAQTRTFPRPARGRHAKPEEDQFDEDDFSNNNFLR</sequence>
<accession>A0A238YJU2</accession>
<gene>
    <name evidence="2" type="ORF">SAMN06265360_115141</name>
</gene>
<dbReference type="RefSeq" id="WP_141134709.1">
    <property type="nucleotide sequence ID" value="NZ_FZNW01000015.1"/>
</dbReference>
<organism evidence="2 3">
    <name type="scientific">Haloechinothrix alba</name>
    <dbReference type="NCBI Taxonomy" id="664784"/>
    <lineage>
        <taxon>Bacteria</taxon>
        <taxon>Bacillati</taxon>
        <taxon>Actinomycetota</taxon>
        <taxon>Actinomycetes</taxon>
        <taxon>Pseudonocardiales</taxon>
        <taxon>Pseudonocardiaceae</taxon>
        <taxon>Haloechinothrix</taxon>
    </lineage>
</organism>
<keyword evidence="3" id="KW-1185">Reference proteome</keyword>
<evidence type="ECO:0000313" key="2">
    <source>
        <dbReference type="EMBL" id="SNR71526.1"/>
    </source>
</evidence>
<proteinExistence type="predicted"/>
<feature type="region of interest" description="Disordered" evidence="1">
    <location>
        <begin position="27"/>
        <end position="104"/>
    </location>
</feature>
<dbReference type="Proteomes" id="UP000198348">
    <property type="component" value="Unassembled WGS sequence"/>
</dbReference>
<protein>
    <submittedName>
        <fullName evidence="2">Uncharacterized protein</fullName>
    </submittedName>
</protein>
<evidence type="ECO:0000256" key="1">
    <source>
        <dbReference type="SAM" id="MobiDB-lite"/>
    </source>
</evidence>